<dbReference type="GO" id="GO:0042773">
    <property type="term" value="P:ATP synthesis coupled electron transport"/>
    <property type="evidence" value="ECO:0007669"/>
    <property type="project" value="InterPro"/>
</dbReference>
<keyword evidence="3" id="KW-0812">Transmembrane</keyword>
<dbReference type="eggNOG" id="arCOG01537">
    <property type="taxonomic scope" value="Archaea"/>
</dbReference>
<reference evidence="10" key="1">
    <citation type="journal article" date="2008" name="J. Bacteriol.">
        <title>Genome sequence of Thermofilum pendens reveals an exceptional loss of biosynthetic pathways without genome reduction.</title>
        <authorList>
            <person name="Anderson I."/>
            <person name="Rodriguez J."/>
            <person name="Susanti D."/>
            <person name="Porat I."/>
            <person name="Reich C."/>
            <person name="Ulrich L.E."/>
            <person name="Elkins J.G."/>
            <person name="Mavromatis K."/>
            <person name="Lykidis A."/>
            <person name="Kim E."/>
            <person name="Thompson L.S."/>
            <person name="Nolan M."/>
            <person name="Land M."/>
            <person name="Copeland A."/>
            <person name="Lapidus A."/>
            <person name="Lucas S."/>
            <person name="Detter C."/>
            <person name="Zhulin I.B."/>
            <person name="Olsen G.J."/>
            <person name="Whitman W."/>
            <person name="Mukhopadhyay B."/>
            <person name="Bristow J."/>
            <person name="Kyrpides N."/>
        </authorList>
    </citation>
    <scope>NUCLEOTIDE SEQUENCE [LARGE SCALE GENOMIC DNA]</scope>
    <source>
        <strain evidence="10">DSM 2475 / Hrk 5</strain>
    </source>
</reference>
<evidence type="ECO:0000259" key="7">
    <source>
        <dbReference type="Pfam" id="PF00361"/>
    </source>
</evidence>
<evidence type="ECO:0000313" key="9">
    <source>
        <dbReference type="EMBL" id="ABL77594.1"/>
    </source>
</evidence>
<dbReference type="GO" id="GO:0008137">
    <property type="term" value="F:NADH dehydrogenase (ubiquinone) activity"/>
    <property type="evidence" value="ECO:0007669"/>
    <property type="project" value="InterPro"/>
</dbReference>
<dbReference type="STRING" id="368408.Tpen_0184"/>
<dbReference type="GeneID" id="4600886"/>
<evidence type="ECO:0000256" key="4">
    <source>
        <dbReference type="ARBA" id="ARBA00022989"/>
    </source>
</evidence>
<dbReference type="HOGENOM" id="CLU_007100_8_2_2"/>
<dbReference type="GO" id="GO:0016491">
    <property type="term" value="F:oxidoreductase activity"/>
    <property type="evidence" value="ECO:0007669"/>
    <property type="project" value="UniProtKB-KW"/>
</dbReference>
<dbReference type="GO" id="GO:0005886">
    <property type="term" value="C:plasma membrane"/>
    <property type="evidence" value="ECO:0007669"/>
    <property type="project" value="UniProtKB-SubCell"/>
</dbReference>
<proteinExistence type="predicted"/>
<gene>
    <name evidence="9" type="ordered locus">Tpen_0184</name>
</gene>
<feature type="domain" description="NADH-Ubiquinone oxidoreductase (complex I) chain 5 N-terminal" evidence="8">
    <location>
        <begin position="73"/>
        <end position="107"/>
    </location>
</feature>
<dbReference type="Pfam" id="PF00361">
    <property type="entry name" value="Proton_antipo_M"/>
    <property type="match status" value="1"/>
</dbReference>
<evidence type="ECO:0000259" key="8">
    <source>
        <dbReference type="Pfam" id="PF00662"/>
    </source>
</evidence>
<evidence type="ECO:0000256" key="6">
    <source>
        <dbReference type="ARBA" id="ARBA00023136"/>
    </source>
</evidence>
<accession>A1RWL4</accession>
<evidence type="ECO:0000256" key="3">
    <source>
        <dbReference type="ARBA" id="ARBA00022692"/>
    </source>
</evidence>
<evidence type="ECO:0000256" key="2">
    <source>
        <dbReference type="ARBA" id="ARBA00022475"/>
    </source>
</evidence>
<evidence type="ECO:0000256" key="5">
    <source>
        <dbReference type="ARBA" id="ARBA00023002"/>
    </source>
</evidence>
<dbReference type="EnsemblBacteria" id="ABL77594">
    <property type="protein sequence ID" value="ABL77594"/>
    <property type="gene ID" value="Tpen_0184"/>
</dbReference>
<dbReference type="EMBL" id="CP000505">
    <property type="protein sequence ID" value="ABL77594.1"/>
    <property type="molecule type" value="Genomic_DNA"/>
</dbReference>
<dbReference type="Pfam" id="PF00662">
    <property type="entry name" value="Proton_antipo_N"/>
    <property type="match status" value="1"/>
</dbReference>
<evidence type="ECO:0000313" key="10">
    <source>
        <dbReference type="Proteomes" id="UP000000641"/>
    </source>
</evidence>
<dbReference type="RefSeq" id="WP_011751859.1">
    <property type="nucleotide sequence ID" value="NC_008698.1"/>
</dbReference>
<dbReference type="Proteomes" id="UP000000641">
    <property type="component" value="Chromosome"/>
</dbReference>
<keyword evidence="4" id="KW-1133">Transmembrane helix</keyword>
<feature type="domain" description="NADH:quinone oxidoreductase/Mrp antiporter transmembrane" evidence="7">
    <location>
        <begin position="135"/>
        <end position="408"/>
    </location>
</feature>
<name>A1RWL4_THEPD</name>
<keyword evidence="2" id="KW-1003">Cell membrane</keyword>
<sequence>MISPVELFVIGLAAYLAAAVLALLFDSKPKLANVVSMASSAIASVAVACASAIVMETGKPVVLGPYRVVVAEAPLTVYIDSLSASFVFAVATLTFAISIFSVGYLKMFYGERSIGYFGTFYNAFIFSMIMTCCTDNVLWFLFFWELMTASSYFLVIYEDTPDVRRIGYLYFILMHVGFACIAVSLVLTVLTSGSWSLLKVDPHTIEPGVKTAILALALIGFGMKLGLVPLHVWLPEAHPAAPSNVSALLSGVMLSMGLYGLTRISLALQANMEWWYSAIAILAVLSVAVGVLCMPAQMDFKRLLAYSSIVEMGLASLSLSYYLAGSQLGLKAMLMHVVNQAYAKGALFALSGLLLYCAGTKRLSDIRGLWDANPLVAAVLLAAALDIMGLPPFGCFFSKAYIVLSGFNPALGLWAPLAASASLAIEVVCFAWFLRVVQHAVMGEPSEAMQKLRGKSPRAMLAGLLVLVLLCVVSGFVSLYLIGGVRI</sequence>
<keyword evidence="10" id="KW-1185">Reference proteome</keyword>
<dbReference type="InterPro" id="IPR001516">
    <property type="entry name" value="Proton_antipo_N"/>
</dbReference>
<dbReference type="PRINTS" id="PR01437">
    <property type="entry name" value="NUOXDRDTASE4"/>
</dbReference>
<dbReference type="InterPro" id="IPR052175">
    <property type="entry name" value="ComplexI-like_HydComp"/>
</dbReference>
<keyword evidence="6" id="KW-0472">Membrane</keyword>
<protein>
    <submittedName>
        <fullName evidence="9">NADH dehydrogenase (Quinone)</fullName>
        <ecNumber evidence="9">1.6.99.5</ecNumber>
    </submittedName>
</protein>
<dbReference type="PANTHER" id="PTHR42682:SF3">
    <property type="entry name" value="FORMATE HYDROGENLYASE SUBUNIT 3-RELATED"/>
    <property type="match status" value="1"/>
</dbReference>
<dbReference type="EC" id="1.6.99.5" evidence="9"/>
<dbReference type="KEGG" id="tpe:Tpen_0184"/>
<dbReference type="PANTHER" id="PTHR42682">
    <property type="entry name" value="HYDROGENASE-4 COMPONENT F"/>
    <property type="match status" value="1"/>
</dbReference>
<keyword evidence="5 9" id="KW-0560">Oxidoreductase</keyword>
<dbReference type="InterPro" id="IPR001750">
    <property type="entry name" value="ND/Mrp_TM"/>
</dbReference>
<comment type="subcellular location">
    <subcellularLocation>
        <location evidence="1">Cell membrane</location>
        <topology evidence="1">Multi-pass membrane protein</topology>
    </subcellularLocation>
</comment>
<dbReference type="OrthoDB" id="19089at2157"/>
<dbReference type="InterPro" id="IPR003918">
    <property type="entry name" value="NADH_UbQ_OxRdtase"/>
</dbReference>
<dbReference type="AlphaFoldDB" id="A1RWL4"/>
<evidence type="ECO:0000256" key="1">
    <source>
        <dbReference type="ARBA" id="ARBA00004651"/>
    </source>
</evidence>
<organism evidence="9 10">
    <name type="scientific">Thermofilum pendens (strain DSM 2475 / Hrk 5)</name>
    <dbReference type="NCBI Taxonomy" id="368408"/>
    <lineage>
        <taxon>Archaea</taxon>
        <taxon>Thermoproteota</taxon>
        <taxon>Thermoprotei</taxon>
        <taxon>Thermofilales</taxon>
        <taxon>Thermofilaceae</taxon>
        <taxon>Thermofilum</taxon>
    </lineage>
</organism>